<dbReference type="VEuPathDB" id="FungiDB:H257_02048"/>
<feature type="domain" description="YEATS" evidence="6">
    <location>
        <begin position="12"/>
        <end position="182"/>
    </location>
</feature>
<evidence type="ECO:0000256" key="4">
    <source>
        <dbReference type="PROSITE-ProRule" id="PRU00376"/>
    </source>
</evidence>
<name>A0A397B086_APHAT</name>
<keyword evidence="1" id="KW-0805">Transcription regulation</keyword>
<evidence type="ECO:0000256" key="5">
    <source>
        <dbReference type="SAM" id="Coils"/>
    </source>
</evidence>
<dbReference type="Proteomes" id="UP000265427">
    <property type="component" value="Unassembled WGS sequence"/>
</dbReference>
<evidence type="ECO:0000313" key="8">
    <source>
        <dbReference type="Proteomes" id="UP000265427"/>
    </source>
</evidence>
<dbReference type="InterPro" id="IPR005033">
    <property type="entry name" value="YEATS"/>
</dbReference>
<reference evidence="7 8" key="1">
    <citation type="submission" date="2018-08" db="EMBL/GenBank/DDBJ databases">
        <title>Aphanomyces genome sequencing and annotation.</title>
        <authorList>
            <person name="Minardi D."/>
            <person name="Oidtmann B."/>
            <person name="Van Der Giezen M."/>
            <person name="Studholme D.J."/>
        </authorList>
    </citation>
    <scope>NUCLEOTIDE SEQUENCE [LARGE SCALE GENOMIC DNA]</scope>
    <source>
        <strain evidence="7 8">Kv</strain>
    </source>
</reference>
<dbReference type="InterPro" id="IPR038704">
    <property type="entry name" value="YEAST_sf"/>
</dbReference>
<keyword evidence="5" id="KW-0175">Coiled coil</keyword>
<keyword evidence="3 4" id="KW-0539">Nucleus</keyword>
<evidence type="ECO:0000256" key="1">
    <source>
        <dbReference type="ARBA" id="ARBA00023015"/>
    </source>
</evidence>
<sequence>MPVEFSIMSNERQKGVVVSKAIAYGSVATYLGRKSEETKTHRWHIYVRGIENEDLSYMISKVVISLHSSFANPVRVVSEFYDELVFNEPTEFMYKKLMTGPEKQAPPNPLQEHWPVYSEAHDLKLLADADAFLTRELATVKALFVEADVEAKELKEKLQQVQSQLVLKKASSSVKPAGPGYP</sequence>
<dbReference type="AlphaFoldDB" id="A0A397B086"/>
<keyword evidence="2" id="KW-0804">Transcription</keyword>
<dbReference type="PANTHER" id="PTHR47573">
    <property type="entry name" value="PROTEIN AF-9 HOMOLOG"/>
    <property type="match status" value="1"/>
</dbReference>
<gene>
    <name evidence="7" type="ORF">DYB36_002409</name>
</gene>
<organism evidence="7 8">
    <name type="scientific">Aphanomyces astaci</name>
    <name type="common">Crayfish plague agent</name>
    <dbReference type="NCBI Taxonomy" id="112090"/>
    <lineage>
        <taxon>Eukaryota</taxon>
        <taxon>Sar</taxon>
        <taxon>Stramenopiles</taxon>
        <taxon>Oomycota</taxon>
        <taxon>Saprolegniomycetes</taxon>
        <taxon>Saprolegniales</taxon>
        <taxon>Verrucalvaceae</taxon>
        <taxon>Aphanomyces</taxon>
    </lineage>
</organism>
<evidence type="ECO:0000313" key="7">
    <source>
        <dbReference type="EMBL" id="RHY11559.1"/>
    </source>
</evidence>
<feature type="coiled-coil region" evidence="5">
    <location>
        <begin position="144"/>
        <end position="171"/>
    </location>
</feature>
<proteinExistence type="predicted"/>
<accession>A0A397B086</accession>
<evidence type="ECO:0000259" key="6">
    <source>
        <dbReference type="PROSITE" id="PS51037"/>
    </source>
</evidence>
<dbReference type="GO" id="GO:0006355">
    <property type="term" value="P:regulation of DNA-templated transcription"/>
    <property type="evidence" value="ECO:0007669"/>
    <property type="project" value="InterPro"/>
</dbReference>
<comment type="subcellular location">
    <subcellularLocation>
        <location evidence="4">Nucleus</location>
    </subcellularLocation>
</comment>
<dbReference type="InterPro" id="IPR055129">
    <property type="entry name" value="YEATS_dom"/>
</dbReference>
<dbReference type="Gene3D" id="2.60.40.1970">
    <property type="entry name" value="YEATS domain"/>
    <property type="match status" value="1"/>
</dbReference>
<dbReference type="EMBL" id="QUSZ01005018">
    <property type="protein sequence ID" value="RHY11559.1"/>
    <property type="molecule type" value="Genomic_DNA"/>
</dbReference>
<comment type="caution">
    <text evidence="7">The sequence shown here is derived from an EMBL/GenBank/DDBJ whole genome shotgun (WGS) entry which is preliminary data.</text>
</comment>
<dbReference type="PROSITE" id="PS51037">
    <property type="entry name" value="YEATS"/>
    <property type="match status" value="1"/>
</dbReference>
<dbReference type="Pfam" id="PF03366">
    <property type="entry name" value="YEATS"/>
    <property type="match status" value="1"/>
</dbReference>
<dbReference type="GO" id="GO:0005634">
    <property type="term" value="C:nucleus"/>
    <property type="evidence" value="ECO:0007669"/>
    <property type="project" value="UniProtKB-SubCell"/>
</dbReference>
<dbReference type="PANTHER" id="PTHR47573:SF1">
    <property type="entry name" value="PROTEIN AF-9 HOMOLOG"/>
    <property type="match status" value="1"/>
</dbReference>
<protein>
    <recommendedName>
        <fullName evidence="6">YEATS domain-containing protein</fullName>
    </recommendedName>
</protein>
<evidence type="ECO:0000256" key="2">
    <source>
        <dbReference type="ARBA" id="ARBA00023163"/>
    </source>
</evidence>
<evidence type="ECO:0000256" key="3">
    <source>
        <dbReference type="ARBA" id="ARBA00023242"/>
    </source>
</evidence>